<feature type="domain" description="GGDEF" evidence="4">
    <location>
        <begin position="251"/>
        <end position="382"/>
    </location>
</feature>
<dbReference type="Pfam" id="PF00990">
    <property type="entry name" value="GGDEF"/>
    <property type="match status" value="1"/>
</dbReference>
<dbReference type="InterPro" id="IPR050469">
    <property type="entry name" value="Diguanylate_Cyclase"/>
</dbReference>
<dbReference type="InterPro" id="IPR029787">
    <property type="entry name" value="Nucleotide_cyclase"/>
</dbReference>
<evidence type="ECO:0000256" key="3">
    <source>
        <dbReference type="SAM" id="Phobius"/>
    </source>
</evidence>
<feature type="transmembrane region" description="Helical" evidence="3">
    <location>
        <begin position="189"/>
        <end position="210"/>
    </location>
</feature>
<feature type="transmembrane region" description="Helical" evidence="3">
    <location>
        <begin position="116"/>
        <end position="137"/>
    </location>
</feature>
<evidence type="ECO:0000259" key="4">
    <source>
        <dbReference type="PROSITE" id="PS50887"/>
    </source>
</evidence>
<accession>A0ABZ0WH82</accession>
<dbReference type="SMART" id="SM00267">
    <property type="entry name" value="GGDEF"/>
    <property type="match status" value="1"/>
</dbReference>
<dbReference type="PANTHER" id="PTHR45138">
    <property type="entry name" value="REGULATORY COMPONENTS OF SENSORY TRANSDUCTION SYSTEM"/>
    <property type="match status" value="1"/>
</dbReference>
<dbReference type="SUPFAM" id="SSF55073">
    <property type="entry name" value="Nucleotide cyclase"/>
    <property type="match status" value="1"/>
</dbReference>
<dbReference type="InterPro" id="IPR000160">
    <property type="entry name" value="GGDEF_dom"/>
</dbReference>
<dbReference type="PANTHER" id="PTHR45138:SF9">
    <property type="entry name" value="DIGUANYLATE CYCLASE DGCM-RELATED"/>
    <property type="match status" value="1"/>
</dbReference>
<dbReference type="CDD" id="cd01949">
    <property type="entry name" value="GGDEF"/>
    <property type="match status" value="1"/>
</dbReference>
<keyword evidence="3" id="KW-0812">Transmembrane</keyword>
<feature type="transmembrane region" description="Helical" evidence="3">
    <location>
        <begin position="58"/>
        <end position="77"/>
    </location>
</feature>
<feature type="transmembrane region" description="Helical" evidence="3">
    <location>
        <begin position="6"/>
        <end position="26"/>
    </location>
</feature>
<dbReference type="InterPro" id="IPR043128">
    <property type="entry name" value="Rev_trsase/Diguanyl_cyclase"/>
</dbReference>
<proteinExistence type="predicted"/>
<comment type="catalytic activity">
    <reaction evidence="2">
        <text>2 GTP = 3',3'-c-di-GMP + 2 diphosphate</text>
        <dbReference type="Rhea" id="RHEA:24898"/>
        <dbReference type="ChEBI" id="CHEBI:33019"/>
        <dbReference type="ChEBI" id="CHEBI:37565"/>
        <dbReference type="ChEBI" id="CHEBI:58805"/>
        <dbReference type="EC" id="2.7.7.65"/>
    </reaction>
</comment>
<dbReference type="Gene3D" id="3.30.70.270">
    <property type="match status" value="1"/>
</dbReference>
<feature type="transmembrane region" description="Helical" evidence="3">
    <location>
        <begin position="33"/>
        <end position="52"/>
    </location>
</feature>
<dbReference type="EC" id="2.7.7.65" evidence="1"/>
<dbReference type="PROSITE" id="PS50887">
    <property type="entry name" value="GGDEF"/>
    <property type="match status" value="1"/>
</dbReference>
<keyword evidence="3" id="KW-0472">Membrane</keyword>
<name>A0ABZ0WH82_9BURK</name>
<evidence type="ECO:0000256" key="1">
    <source>
        <dbReference type="ARBA" id="ARBA00012528"/>
    </source>
</evidence>
<dbReference type="GO" id="GO:0052621">
    <property type="term" value="F:diguanylate cyclase activity"/>
    <property type="evidence" value="ECO:0007669"/>
    <property type="project" value="UniProtKB-EC"/>
</dbReference>
<organism evidence="5 6">
    <name type="scientific">Paraburkholderia kururiensis</name>
    <dbReference type="NCBI Taxonomy" id="984307"/>
    <lineage>
        <taxon>Bacteria</taxon>
        <taxon>Pseudomonadati</taxon>
        <taxon>Pseudomonadota</taxon>
        <taxon>Betaproteobacteria</taxon>
        <taxon>Burkholderiales</taxon>
        <taxon>Burkholderiaceae</taxon>
        <taxon>Paraburkholderia</taxon>
    </lineage>
</organism>
<keyword evidence="6" id="KW-1185">Reference proteome</keyword>
<gene>
    <name evidence="5" type="ORF">U0042_21555</name>
</gene>
<feature type="transmembrane region" description="Helical" evidence="3">
    <location>
        <begin position="149"/>
        <end position="169"/>
    </location>
</feature>
<evidence type="ECO:0000313" key="5">
    <source>
        <dbReference type="EMBL" id="WQD76652.1"/>
    </source>
</evidence>
<keyword evidence="5" id="KW-0808">Transferase</keyword>
<dbReference type="RefSeq" id="WP_232833224.1">
    <property type="nucleotide sequence ID" value="NZ_CP139965.1"/>
</dbReference>
<evidence type="ECO:0000313" key="6">
    <source>
        <dbReference type="Proteomes" id="UP001325479"/>
    </source>
</evidence>
<dbReference type="NCBIfam" id="TIGR00254">
    <property type="entry name" value="GGDEF"/>
    <property type="match status" value="1"/>
</dbReference>
<reference evidence="5 6" key="1">
    <citation type="submission" date="2023-12" db="EMBL/GenBank/DDBJ databases">
        <title>Genome sequencing and assembly of bacterial species from a model synthetic community.</title>
        <authorList>
            <person name="Hogle S.L."/>
        </authorList>
    </citation>
    <scope>NUCLEOTIDE SEQUENCE [LARGE SCALE GENOMIC DNA]</scope>
    <source>
        <strain evidence="5 6">HAMBI 2494</strain>
    </source>
</reference>
<dbReference type="EMBL" id="CP139965">
    <property type="protein sequence ID" value="WQD76652.1"/>
    <property type="molecule type" value="Genomic_DNA"/>
</dbReference>
<keyword evidence="5" id="KW-0548">Nucleotidyltransferase</keyword>
<feature type="transmembrane region" description="Helical" evidence="3">
    <location>
        <begin position="89"/>
        <end position="110"/>
    </location>
</feature>
<keyword evidence="3" id="KW-1133">Transmembrane helix</keyword>
<evidence type="ECO:0000256" key="2">
    <source>
        <dbReference type="ARBA" id="ARBA00034247"/>
    </source>
</evidence>
<dbReference type="Proteomes" id="UP001325479">
    <property type="component" value="Chromosome"/>
</dbReference>
<protein>
    <recommendedName>
        <fullName evidence="1">diguanylate cyclase</fullName>
        <ecNumber evidence="1">2.7.7.65</ecNumber>
    </recommendedName>
</protein>
<sequence length="412" mass="43631">MSSPVAFIGIAIMSCVMSVAVLGSLLQARIPGLGRWCAGYVVLAVALALLLVQRDAPPAIVTAAVGVMLVLAALLVVQGFRQFFFLRPSFFPEYLLAGAVVSGFVYWTFASVDLDARVSLLSAFLGYVRIAVGWMAYRFRPPGRPRYSYLFVAVSAILGAAVHVGRGLAYGFGFAHQTTFLEATPLNTAFVGMGILTLPCLSIGMVMLAHDRMAERMERMATIDELTGTLVRRAFMARGKTLLDATRASGKRLSIAILDIDNFKTINDRYGHAAGDRTLACFAAAISKGIRCTDLFGRLGGEEFGVLIADASKAEAARLTDQLRASIAALMPQQDGRAKCTFSAGVAEFGQGDTFADAMARADAALYAAKDHGRNCVMAAPATSDGACDVCEAVGAGSDVSLHPLDSQAKTV</sequence>